<dbReference type="InterPro" id="IPR052176">
    <property type="entry name" value="Glycosyl_Hydrlase_43_Enz"/>
</dbReference>
<dbReference type="GO" id="GO:0046556">
    <property type="term" value="F:alpha-L-arabinofuranosidase activity"/>
    <property type="evidence" value="ECO:0007669"/>
    <property type="project" value="UniProtKB-EC"/>
</dbReference>
<dbReference type="STRING" id="1936003.STSP2_02296"/>
<evidence type="ECO:0000256" key="5">
    <source>
        <dbReference type="ARBA" id="ARBA00023295"/>
    </source>
</evidence>
<keyword evidence="5 8" id="KW-0326">Glycosidase</keyword>
<evidence type="ECO:0000256" key="7">
    <source>
        <dbReference type="PIRSR" id="PIRSR606710-2"/>
    </source>
</evidence>
<dbReference type="KEGG" id="alus:STSP2_02296"/>
<dbReference type="Pfam" id="PF04616">
    <property type="entry name" value="Glyco_hydro_43"/>
    <property type="match status" value="1"/>
</dbReference>
<evidence type="ECO:0000313" key="9">
    <source>
        <dbReference type="Proteomes" id="UP000189674"/>
    </source>
</evidence>
<dbReference type="RefSeq" id="WP_146662641.1">
    <property type="nucleotide sequence ID" value="NZ_CP019791.1"/>
</dbReference>
<evidence type="ECO:0000313" key="8">
    <source>
        <dbReference type="EMBL" id="AQT69109.1"/>
    </source>
</evidence>
<dbReference type="OrthoDB" id="9801455at2"/>
<keyword evidence="4" id="KW-0119">Carbohydrate metabolism</keyword>
<feature type="active site" description="Proton donor" evidence="6">
    <location>
        <position position="192"/>
    </location>
</feature>
<evidence type="ECO:0000256" key="6">
    <source>
        <dbReference type="PIRSR" id="PIRSR606710-1"/>
    </source>
</evidence>
<keyword evidence="2" id="KW-0624">Polysaccharide degradation</keyword>
<accession>A0A1U9NMH0</accession>
<dbReference type="SUPFAM" id="SSF75005">
    <property type="entry name" value="Arabinanase/levansucrase/invertase"/>
    <property type="match status" value="1"/>
</dbReference>
<comment type="similarity">
    <text evidence="1">Belongs to the glycosyl hydrolase 43 family.</text>
</comment>
<reference evidence="9" key="1">
    <citation type="submission" date="2017-02" db="EMBL/GenBank/DDBJ databases">
        <title>Comparative genomics and description of representatives of a novel lineage of planctomycetes thriving in anoxic sediments.</title>
        <authorList>
            <person name="Spring S."/>
            <person name="Bunk B."/>
            <person name="Sproer C."/>
        </authorList>
    </citation>
    <scope>NUCLEOTIDE SEQUENCE [LARGE SCALE GENOMIC DNA]</scope>
    <source>
        <strain evidence="9">ST-NAGAB-D1</strain>
    </source>
</reference>
<evidence type="ECO:0000256" key="2">
    <source>
        <dbReference type="ARBA" id="ARBA00022651"/>
    </source>
</evidence>
<dbReference type="SUPFAM" id="SSF49899">
    <property type="entry name" value="Concanavalin A-like lectins/glucanases"/>
    <property type="match status" value="2"/>
</dbReference>
<dbReference type="Proteomes" id="UP000189674">
    <property type="component" value="Chromosome"/>
</dbReference>
<dbReference type="AlphaFoldDB" id="A0A1U9NMH0"/>
<keyword evidence="2" id="KW-0858">Xylan degradation</keyword>
<dbReference type="PANTHER" id="PTHR43772:SF2">
    <property type="entry name" value="PUTATIVE (AFU_ORTHOLOGUE AFUA_2G04480)-RELATED"/>
    <property type="match status" value="1"/>
</dbReference>
<dbReference type="InterPro" id="IPR013320">
    <property type="entry name" value="ConA-like_dom_sf"/>
</dbReference>
<evidence type="ECO:0000256" key="3">
    <source>
        <dbReference type="ARBA" id="ARBA00022801"/>
    </source>
</evidence>
<dbReference type="Gene3D" id="2.60.120.200">
    <property type="match status" value="2"/>
</dbReference>
<keyword evidence="9" id="KW-1185">Reference proteome</keyword>
<dbReference type="Pfam" id="PF13385">
    <property type="entry name" value="Laminin_G_3"/>
    <property type="match status" value="1"/>
</dbReference>
<dbReference type="Gene3D" id="2.115.10.20">
    <property type="entry name" value="Glycosyl hydrolase domain, family 43"/>
    <property type="match status" value="1"/>
</dbReference>
<gene>
    <name evidence="8" type="primary">xynD</name>
    <name evidence="8" type="ORF">STSP2_02296</name>
</gene>
<proteinExistence type="inferred from homology"/>
<dbReference type="GO" id="GO:0045493">
    <property type="term" value="P:xylan catabolic process"/>
    <property type="evidence" value="ECO:0007669"/>
    <property type="project" value="UniProtKB-KW"/>
</dbReference>
<dbReference type="EMBL" id="CP019791">
    <property type="protein sequence ID" value="AQT69109.1"/>
    <property type="molecule type" value="Genomic_DNA"/>
</dbReference>
<dbReference type="InterPro" id="IPR023296">
    <property type="entry name" value="Glyco_hydro_beta-prop_sf"/>
</dbReference>
<evidence type="ECO:0000256" key="1">
    <source>
        <dbReference type="ARBA" id="ARBA00009865"/>
    </source>
</evidence>
<feature type="active site" description="Proton acceptor" evidence="6">
    <location>
        <position position="43"/>
    </location>
</feature>
<dbReference type="EC" id="3.2.1.55" evidence="8"/>
<sequence length="1028" mass="112422" precursor="true">MSTNKFVLFYIGSIFVVLFFCGGLVHAEPTYTNPVIPAVGPADPTIILHDGIYYMYPTGDNVRFNAYTSYDLVHWNFAGEVFQPPYGVAWAPDVFYHQADGKFYMWYTSDWHIGLAIADNPLGPFIDQGIRLTGYIDAHVFQDDDGRCYLYYTDLGHIYVHPMDGPAFLTGTPRVILEPSQDWEMRTGRVNEGPWMMKHNGLYYLLYSGSAADSADYAIGYATATSPMGPFTKYPGNPIIHGGGGVHGPGHGAVTRDAAGNMWHIYHQKVNPELSYERFVCIDPMWFDRNGVLHSRATRGIELPAPANEVDPKISAYWRFEGGPAGAQVPNPNPGGIFHLSVTDSSGNGNELSVWDQGNGGYVFRPQVPSSLVTQTEAANHFSVKNSGSFPGMWTSPYDLVSRISPAAFTVEATFKLENGGFRTLIGRDSWGSNTAGDNPNADFAALYLQADPDNRLAIKFCDVAGYWHDATSEVNVFESFDFGADPDGNGVPWYSVAAVSDGSTLSLYLLDHNHSESGYQLIAQTDMTAVNPSPNTALTAGGGDGPDWNAGSWTVGRGLYAGGHGDRAWGYLDEVRISRVALNETEFLFSDPNIDTVAYWRFEEGTIGTRVPHGGLPNGEYYPSVLDMSGNGNHLSVWSETLGAYLYRNDVPLETVPQTQASNQVSVMNVDGLPGMFTSSDDAQPTGVAIDDWQPLDFTIEASFKPQDGGHRTIVGRDGLGVTYADYKLASLYLQLQPDDSVAIKFADVSGFWHEAVSEPGVIEYDNGGHWYHAAAVCDGKELRLYLNNTDAKAGYQLVAQTDIAASGSPDLRLSSDWTVFIGSDWHGGGWTVGRGLFDGGHEDRFFGHIDEVRISANALEPEEFLFYSGIDVSPENILVYEDGTTSSDMYFALTSKPSNDVVVTVSEQNGRGQLTLSPSYMTFKPSNWSTPQSIRIAAVDDLDLENAMHTVPLAITFFSSDPQYDELIIDPVMVTVADNECGAWGYASGDFNRDCVVDINDLAEMAQYWLTCSEQGQSGCSDFSSN</sequence>
<evidence type="ECO:0000256" key="4">
    <source>
        <dbReference type="ARBA" id="ARBA00023277"/>
    </source>
</evidence>
<protein>
    <submittedName>
        <fullName evidence="8">Arabinoxylan arabinofuranohydrolase</fullName>
        <ecNumber evidence="8">3.2.1.55</ecNumber>
    </submittedName>
</protein>
<organism evidence="8 9">
    <name type="scientific">Anaerohalosphaera lusitana</name>
    <dbReference type="NCBI Taxonomy" id="1936003"/>
    <lineage>
        <taxon>Bacteria</taxon>
        <taxon>Pseudomonadati</taxon>
        <taxon>Planctomycetota</taxon>
        <taxon>Phycisphaerae</taxon>
        <taxon>Sedimentisphaerales</taxon>
        <taxon>Anaerohalosphaeraceae</taxon>
        <taxon>Anaerohalosphaera</taxon>
    </lineage>
</organism>
<dbReference type="PANTHER" id="PTHR43772">
    <property type="entry name" value="ENDO-1,4-BETA-XYLANASE"/>
    <property type="match status" value="1"/>
</dbReference>
<feature type="site" description="Important for catalytic activity, responsible for pKa modulation of the active site Glu and correct orientation of both the proton donor and substrate" evidence="7">
    <location>
        <position position="137"/>
    </location>
</feature>
<dbReference type="InterPro" id="IPR006710">
    <property type="entry name" value="Glyco_hydro_43"/>
</dbReference>
<dbReference type="CDD" id="cd08991">
    <property type="entry name" value="GH43_HoAraf43-like"/>
    <property type="match status" value="1"/>
</dbReference>
<name>A0A1U9NMH0_9BACT</name>
<keyword evidence="3 8" id="KW-0378">Hydrolase</keyword>